<dbReference type="PANTHER" id="PTHR23301">
    <property type="entry name" value="CHITIN BINDING PERITROPHIN-A"/>
    <property type="match status" value="1"/>
</dbReference>
<keyword evidence="4" id="KW-1015">Disulfide bond</keyword>
<feature type="domain" description="Chitin-binding type-2" evidence="8">
    <location>
        <begin position="118"/>
        <end position="177"/>
    </location>
</feature>
<feature type="signal peptide" evidence="7">
    <location>
        <begin position="1"/>
        <end position="20"/>
    </location>
</feature>
<dbReference type="InterPro" id="IPR002557">
    <property type="entry name" value="Chitin-bd_dom"/>
</dbReference>
<keyword evidence="5" id="KW-0325">Glycoprotein</keyword>
<feature type="compositionally biased region" description="Polar residues" evidence="6">
    <location>
        <begin position="395"/>
        <end position="410"/>
    </location>
</feature>
<proteinExistence type="predicted"/>
<dbReference type="Pfam" id="PF01607">
    <property type="entry name" value="CBM_14"/>
    <property type="match status" value="3"/>
</dbReference>
<dbReference type="SMART" id="SM00494">
    <property type="entry name" value="ChtBD2"/>
    <property type="match status" value="3"/>
</dbReference>
<feature type="region of interest" description="Disordered" evidence="6">
    <location>
        <begin position="42"/>
        <end position="62"/>
    </location>
</feature>
<keyword evidence="2 7" id="KW-0732">Signal</keyword>
<feature type="domain" description="Chitin-binding type-2" evidence="8">
    <location>
        <begin position="250"/>
        <end position="315"/>
    </location>
</feature>
<dbReference type="AlphaFoldDB" id="A0A8D8V2U4"/>
<dbReference type="Gene3D" id="2.170.140.10">
    <property type="entry name" value="Chitin binding domain"/>
    <property type="match status" value="3"/>
</dbReference>
<dbReference type="EMBL" id="HBUF01290318">
    <property type="protein sequence ID" value="CAG6689088.1"/>
    <property type="molecule type" value="Transcribed_RNA"/>
</dbReference>
<feature type="compositionally biased region" description="Pro residues" evidence="6">
    <location>
        <begin position="418"/>
        <end position="427"/>
    </location>
</feature>
<organism evidence="9">
    <name type="scientific">Cacopsylla melanoneura</name>
    <dbReference type="NCBI Taxonomy" id="428564"/>
    <lineage>
        <taxon>Eukaryota</taxon>
        <taxon>Metazoa</taxon>
        <taxon>Ecdysozoa</taxon>
        <taxon>Arthropoda</taxon>
        <taxon>Hexapoda</taxon>
        <taxon>Insecta</taxon>
        <taxon>Pterygota</taxon>
        <taxon>Neoptera</taxon>
        <taxon>Paraneoptera</taxon>
        <taxon>Hemiptera</taxon>
        <taxon>Sternorrhyncha</taxon>
        <taxon>Psylloidea</taxon>
        <taxon>Psyllidae</taxon>
        <taxon>Psyllinae</taxon>
        <taxon>Cacopsylla</taxon>
    </lineage>
</organism>
<evidence type="ECO:0000259" key="8">
    <source>
        <dbReference type="PROSITE" id="PS50940"/>
    </source>
</evidence>
<reference evidence="9" key="1">
    <citation type="submission" date="2021-05" db="EMBL/GenBank/DDBJ databases">
        <authorList>
            <person name="Alioto T."/>
            <person name="Alioto T."/>
            <person name="Gomez Garrido J."/>
        </authorList>
    </citation>
    <scope>NUCLEOTIDE SEQUENCE</scope>
</reference>
<feature type="chain" id="PRO_5036428747" description="Chitin-binding type-2 domain-containing protein" evidence="7">
    <location>
        <begin position="21"/>
        <end position="509"/>
    </location>
</feature>
<keyword evidence="3" id="KW-0677">Repeat</keyword>
<sequence length="509" mass="54890">MKQLIYLTCVWTTLYTTCSAQQEYAQNPYFQSAGLAPGLAQLPQVPQSFGPPGPTADGKSRSVQVLTPSGAGAFLGAQDRQSPFGPTAFNSAFQGQPSLPSAKLLPDRSGLPGQLSSSVSCPERNIRYPNPQQCDAYVECREGVGKEELCPDGLLFNAKAPFGSYPCQYPQEVDCEGRSGRQPPNPTDQCPHQFGQYKMGDETQCGQFLNCANGAGFIQDCPEGLAFNEQSLQCDWPDQVANCNAEEYLGFTCPLTGNAVYDYEAVRFYRHPSDCQKYFHCVKGRPRLYSCGGNEAFNEFTSECDGLENVTSCASGGRPGGIQNLSNRAGFVNNVPNYNQPFGGQSNLVPDYNQPGINQPPNPFNQQGFNQQPSPFNQPSGPSGFGSTPSPFGNPTASPNGPFNQPSTPEYTPLPAYIQPPPPPSPFNRPGGSRGPGGRNGSPFNQRGGGFNQRGGGNSINGGSPFNQRGSRNFSPNQGGPFNSFRSSNPLTRRQIPFDSPNVRYARRN</sequence>
<feature type="compositionally biased region" description="Gly residues" evidence="6">
    <location>
        <begin position="447"/>
        <end position="460"/>
    </location>
</feature>
<dbReference type="PROSITE" id="PS50940">
    <property type="entry name" value="CHIT_BIND_II"/>
    <property type="match status" value="3"/>
</dbReference>
<evidence type="ECO:0000256" key="6">
    <source>
        <dbReference type="SAM" id="MobiDB-lite"/>
    </source>
</evidence>
<dbReference type="InterPro" id="IPR051940">
    <property type="entry name" value="Chitin_bind-dev_reg"/>
</dbReference>
<dbReference type="GO" id="GO:0005576">
    <property type="term" value="C:extracellular region"/>
    <property type="evidence" value="ECO:0007669"/>
    <property type="project" value="InterPro"/>
</dbReference>
<evidence type="ECO:0000256" key="3">
    <source>
        <dbReference type="ARBA" id="ARBA00022737"/>
    </source>
</evidence>
<evidence type="ECO:0000313" key="9">
    <source>
        <dbReference type="EMBL" id="CAG6716768.1"/>
    </source>
</evidence>
<keyword evidence="1" id="KW-0147">Chitin-binding</keyword>
<evidence type="ECO:0000256" key="1">
    <source>
        <dbReference type="ARBA" id="ARBA00022669"/>
    </source>
</evidence>
<feature type="region of interest" description="Disordered" evidence="6">
    <location>
        <begin position="336"/>
        <end position="509"/>
    </location>
</feature>
<feature type="compositionally biased region" description="Low complexity" evidence="6">
    <location>
        <begin position="364"/>
        <end position="393"/>
    </location>
</feature>
<feature type="compositionally biased region" description="Polar residues" evidence="6">
    <location>
        <begin position="461"/>
        <end position="492"/>
    </location>
</feature>
<evidence type="ECO:0000256" key="2">
    <source>
        <dbReference type="ARBA" id="ARBA00022729"/>
    </source>
</evidence>
<protein>
    <recommendedName>
        <fullName evidence="8">Chitin-binding type-2 domain-containing protein</fullName>
    </recommendedName>
</protein>
<dbReference type="EMBL" id="HBUF01355060">
    <property type="protein sequence ID" value="CAG6716768.1"/>
    <property type="molecule type" value="Transcribed_RNA"/>
</dbReference>
<accession>A0A8D8V2U4</accession>
<feature type="domain" description="Chitin-binding type-2" evidence="8">
    <location>
        <begin position="187"/>
        <end position="245"/>
    </location>
</feature>
<evidence type="ECO:0000256" key="5">
    <source>
        <dbReference type="ARBA" id="ARBA00023180"/>
    </source>
</evidence>
<dbReference type="GO" id="GO:0008061">
    <property type="term" value="F:chitin binding"/>
    <property type="evidence" value="ECO:0007669"/>
    <property type="project" value="UniProtKB-KW"/>
</dbReference>
<evidence type="ECO:0000256" key="4">
    <source>
        <dbReference type="ARBA" id="ARBA00023157"/>
    </source>
</evidence>
<dbReference type="SUPFAM" id="SSF57625">
    <property type="entry name" value="Invertebrate chitin-binding proteins"/>
    <property type="match status" value="3"/>
</dbReference>
<dbReference type="EMBL" id="HBUF01355059">
    <property type="protein sequence ID" value="CAG6716765.1"/>
    <property type="molecule type" value="Transcribed_RNA"/>
</dbReference>
<dbReference type="InterPro" id="IPR036508">
    <property type="entry name" value="Chitin-bd_dom_sf"/>
</dbReference>
<dbReference type="PANTHER" id="PTHR23301:SF0">
    <property type="entry name" value="CHITIN-BINDING TYPE-2 DOMAIN-CONTAINING PROTEIN-RELATED"/>
    <property type="match status" value="1"/>
</dbReference>
<feature type="compositionally biased region" description="Polar residues" evidence="6">
    <location>
        <begin position="336"/>
        <end position="348"/>
    </location>
</feature>
<name>A0A8D8V2U4_9HEMI</name>
<evidence type="ECO:0000256" key="7">
    <source>
        <dbReference type="SAM" id="SignalP"/>
    </source>
</evidence>